<dbReference type="GeneID" id="62759563"/>
<keyword evidence="3" id="KW-1185">Reference proteome</keyword>
<dbReference type="RefSeq" id="WP_009141903.1">
    <property type="nucleotide sequence ID" value="NZ_JH126473.1"/>
</dbReference>
<sequence length="71" mass="7358">MNTLSPMRSQPPALNSTPTPADSRSDTGVGSTTPQYSGNKQLKSLLAFTCNSPIGTIADSEGATRSTTRGE</sequence>
<dbReference type="AlphaFoldDB" id="G1WKL4"/>
<evidence type="ECO:0000313" key="2">
    <source>
        <dbReference type="EMBL" id="EGX68959.1"/>
    </source>
</evidence>
<dbReference type="HOGENOM" id="CLU_2733079_0_0_11"/>
<organism evidence="2 3">
    <name type="scientific">Collinsella tanakaei YIT 12063</name>
    <dbReference type="NCBI Taxonomy" id="742742"/>
    <lineage>
        <taxon>Bacteria</taxon>
        <taxon>Bacillati</taxon>
        <taxon>Actinomycetota</taxon>
        <taxon>Coriobacteriia</taxon>
        <taxon>Coriobacteriales</taxon>
        <taxon>Coriobacteriaceae</taxon>
        <taxon>Collinsella</taxon>
    </lineage>
</organism>
<proteinExistence type="predicted"/>
<gene>
    <name evidence="2" type="ORF">HMPREF9452_01877</name>
</gene>
<feature type="region of interest" description="Disordered" evidence="1">
    <location>
        <begin position="1"/>
        <end position="40"/>
    </location>
</feature>
<reference evidence="2 3" key="1">
    <citation type="submission" date="2011-06" db="EMBL/GenBank/DDBJ databases">
        <title>The Genome Sequence of Collinsella tanakaei YIT 12063.</title>
        <authorList>
            <consortium name="The Broad Institute Genome Sequencing Platform"/>
            <person name="Earl A."/>
            <person name="Ward D."/>
            <person name="Feldgarden M."/>
            <person name="Gevers D."/>
            <person name="Morotomi M."/>
            <person name="Young S.K."/>
            <person name="Zeng Q."/>
            <person name="Gargeya S."/>
            <person name="Fitzgerald M."/>
            <person name="Haas B."/>
            <person name="Abouelleil A."/>
            <person name="Alvarado L."/>
            <person name="Arachchi H.M."/>
            <person name="Berlin A."/>
            <person name="Brown A."/>
            <person name="Chapman S.B."/>
            <person name="Chen Z."/>
            <person name="Dunbar C."/>
            <person name="Freedman E."/>
            <person name="Gearin G."/>
            <person name="Gellesch M."/>
            <person name="Goldberg J."/>
            <person name="Griggs A."/>
            <person name="Gujja S."/>
            <person name="Heiman D."/>
            <person name="Howarth C."/>
            <person name="Larson L."/>
            <person name="Lui A."/>
            <person name="MacDonald P.J.P."/>
            <person name="Mehta T."/>
            <person name="Montmayeur A."/>
            <person name="Murphy C."/>
            <person name="Neiman D."/>
            <person name="Pearson M."/>
            <person name="Priest M."/>
            <person name="Roberts A."/>
            <person name="Saif S."/>
            <person name="Shea T."/>
            <person name="Shenoy N."/>
            <person name="Sisk P."/>
            <person name="Stolte C."/>
            <person name="Sykes S."/>
            <person name="Wortman J."/>
            <person name="Nusbaum C."/>
            <person name="Birren B."/>
        </authorList>
    </citation>
    <scope>NUCLEOTIDE SEQUENCE [LARGE SCALE GENOMIC DNA]</scope>
    <source>
        <strain evidence="2 3">YIT 12063</strain>
    </source>
</reference>
<protein>
    <submittedName>
        <fullName evidence="2">Uncharacterized protein</fullName>
    </submittedName>
</protein>
<name>G1WKL4_9ACTN</name>
<dbReference type="EMBL" id="ADLS01000027">
    <property type="protein sequence ID" value="EGX68959.1"/>
    <property type="molecule type" value="Genomic_DNA"/>
</dbReference>
<comment type="caution">
    <text evidence="2">The sequence shown here is derived from an EMBL/GenBank/DDBJ whole genome shotgun (WGS) entry which is preliminary data.</text>
</comment>
<dbReference type="Proteomes" id="UP000004830">
    <property type="component" value="Unassembled WGS sequence"/>
</dbReference>
<dbReference type="STRING" id="742742.HMPREF9452_01877"/>
<evidence type="ECO:0000313" key="3">
    <source>
        <dbReference type="Proteomes" id="UP000004830"/>
    </source>
</evidence>
<dbReference type="OrthoDB" id="3188901at2"/>
<evidence type="ECO:0000256" key="1">
    <source>
        <dbReference type="SAM" id="MobiDB-lite"/>
    </source>
</evidence>
<accession>G1WKL4</accession>